<dbReference type="Proteomes" id="UP000463931">
    <property type="component" value="Chromosome"/>
</dbReference>
<feature type="domain" description="IrrE N-terminal-like" evidence="1">
    <location>
        <begin position="23"/>
        <end position="93"/>
    </location>
</feature>
<organism evidence="3 5">
    <name type="scientific">Ligilactobacillus murinus</name>
    <dbReference type="NCBI Taxonomy" id="1622"/>
    <lineage>
        <taxon>Bacteria</taxon>
        <taxon>Bacillati</taxon>
        <taxon>Bacillota</taxon>
        <taxon>Bacilli</taxon>
        <taxon>Lactobacillales</taxon>
        <taxon>Lactobacillaceae</taxon>
        <taxon>Ligilactobacillus</taxon>
    </lineage>
</organism>
<name>A0AAE6WGK3_9LACO</name>
<dbReference type="InterPro" id="IPR010359">
    <property type="entry name" value="IrrE_HExxH"/>
</dbReference>
<gene>
    <name evidence="2" type="ORF">FEE40_05490</name>
    <name evidence="3" type="ORF">FEE40_05570</name>
    <name evidence="4" type="ORF">FEE40_05655</name>
</gene>
<dbReference type="Gene3D" id="1.10.10.2910">
    <property type="match status" value="1"/>
</dbReference>
<proteinExistence type="predicted"/>
<dbReference type="EMBL" id="CP040852">
    <property type="protein sequence ID" value="QIA89673.1"/>
    <property type="molecule type" value="Genomic_DNA"/>
</dbReference>
<dbReference type="AlphaFoldDB" id="A0AAE6WGK3"/>
<evidence type="ECO:0000259" key="1">
    <source>
        <dbReference type="Pfam" id="PF06114"/>
    </source>
</evidence>
<accession>A0AAE6WGK3</accession>
<dbReference type="Pfam" id="PF06114">
    <property type="entry name" value="Peptidase_M78"/>
    <property type="match status" value="1"/>
</dbReference>
<dbReference type="EMBL" id="CP040852">
    <property type="protein sequence ID" value="QIA89658.1"/>
    <property type="molecule type" value="Genomic_DNA"/>
</dbReference>
<protein>
    <submittedName>
        <fullName evidence="3">ImmA/IrrE family metallo-endopeptidase</fullName>
    </submittedName>
</protein>
<evidence type="ECO:0000313" key="5">
    <source>
        <dbReference type="Proteomes" id="UP000463931"/>
    </source>
</evidence>
<sequence>MLYINQRIKELLSELEIVIAYDPDLDSDGRYIAEFNFIALNSAISEERQTIALLHELGHACEHHNCLDSFDRLLNGSKLERVANNFLIDETVAQYLSTNDLEPEQVNYVALLANIGLDDSYLPVIQMSLKRQYHA</sequence>
<dbReference type="EMBL" id="CP040852">
    <property type="protein sequence ID" value="QIA89689.1"/>
    <property type="molecule type" value="Genomic_DNA"/>
</dbReference>
<evidence type="ECO:0000313" key="2">
    <source>
        <dbReference type="EMBL" id="QIA89658.1"/>
    </source>
</evidence>
<evidence type="ECO:0000313" key="3">
    <source>
        <dbReference type="EMBL" id="QIA89673.1"/>
    </source>
</evidence>
<evidence type="ECO:0000313" key="4">
    <source>
        <dbReference type="EMBL" id="QIA89689.1"/>
    </source>
</evidence>
<reference evidence="3 5" key="1">
    <citation type="journal article" date="2019" name="Nat. Med.">
        <title>Preventing dysbiosis of the neonatal mouse intestinal microbiome protects against late-onset sepsis.</title>
        <authorList>
            <person name="Singer J.R."/>
            <person name="Blosser E.G."/>
            <person name="Zindl C.L."/>
            <person name="Silberger D.J."/>
            <person name="Conlan S."/>
            <person name="Laufer V.A."/>
            <person name="DiToro D."/>
            <person name="Deming C."/>
            <person name="Kumar R."/>
            <person name="Morrow C.D."/>
            <person name="Segre J.A."/>
            <person name="Gray M.J."/>
            <person name="Randolph D.A."/>
            <person name="Weaver C.T."/>
        </authorList>
    </citation>
    <scope>NUCLEOTIDE SEQUENCE [LARGE SCALE GENOMIC DNA]</scope>
    <source>
        <strain evidence="3 5">V10</strain>
    </source>
</reference>